<dbReference type="PANTHER" id="PTHR43372">
    <property type="entry name" value="FATTY-ACID AMIDE HYDROLASE"/>
    <property type="match status" value="1"/>
</dbReference>
<dbReference type="SUPFAM" id="SSF75304">
    <property type="entry name" value="Amidase signature (AS) enzymes"/>
    <property type="match status" value="1"/>
</dbReference>
<sequence>MGAESAKNLHLRDEVDFKKIHIYYMEGIHSAKMETLSSEMREALLEVVSYFEKKFDLEAIRIDLPIATMAIEMIATSIKVEGPTLAQALLSLHGDKGSLNWMTELPKLLIGNSVHTPGAILMTAFESMDNKTEQERTELQIISQAVLKLLFRWPRTAPYHNQPVFAPFDLAYTGLYNALALPAITCPLGLDSEGLPLGVQIIGARNSDRLLIAAAQQLSQAFGGWTPAWSSK</sequence>
<accession>A0A3P7MBJ2</accession>
<dbReference type="PANTHER" id="PTHR43372:SF4">
    <property type="entry name" value="FATTY-ACID AMIDE HYDROLASE 2"/>
    <property type="match status" value="1"/>
</dbReference>
<reference evidence="1 2" key="1">
    <citation type="submission" date="2018-11" db="EMBL/GenBank/DDBJ databases">
        <authorList>
            <consortium name="Pathogen Informatics"/>
        </authorList>
    </citation>
    <scope>NUCLEOTIDE SEQUENCE [LARGE SCALE GENOMIC DNA]</scope>
</reference>
<dbReference type="Proteomes" id="UP000271889">
    <property type="component" value="Unassembled WGS sequence"/>
</dbReference>
<protein>
    <submittedName>
        <fullName evidence="1">Uncharacterized protein</fullName>
    </submittedName>
</protein>
<organism evidence="1 2">
    <name type="scientific">Cylicostephanus goldi</name>
    <name type="common">Nematode worm</name>
    <dbReference type="NCBI Taxonomy" id="71465"/>
    <lineage>
        <taxon>Eukaryota</taxon>
        <taxon>Metazoa</taxon>
        <taxon>Ecdysozoa</taxon>
        <taxon>Nematoda</taxon>
        <taxon>Chromadorea</taxon>
        <taxon>Rhabditida</taxon>
        <taxon>Rhabditina</taxon>
        <taxon>Rhabditomorpha</taxon>
        <taxon>Strongyloidea</taxon>
        <taxon>Strongylidae</taxon>
        <taxon>Cylicostephanus</taxon>
    </lineage>
</organism>
<evidence type="ECO:0000313" key="1">
    <source>
        <dbReference type="EMBL" id="VDN20863.1"/>
    </source>
</evidence>
<proteinExistence type="predicted"/>
<name>A0A3P7MBJ2_CYLGO</name>
<dbReference type="InterPro" id="IPR036928">
    <property type="entry name" value="AS_sf"/>
</dbReference>
<keyword evidence="2" id="KW-1185">Reference proteome</keyword>
<dbReference type="EMBL" id="UYRV01105267">
    <property type="protein sequence ID" value="VDN20863.1"/>
    <property type="molecule type" value="Genomic_DNA"/>
</dbReference>
<dbReference type="OrthoDB" id="6428749at2759"/>
<dbReference type="InterPro" id="IPR052739">
    <property type="entry name" value="FAAH2"/>
</dbReference>
<dbReference type="Gene3D" id="3.90.1300.10">
    <property type="entry name" value="Amidase signature (AS) domain"/>
    <property type="match status" value="1"/>
</dbReference>
<dbReference type="GO" id="GO:0012505">
    <property type="term" value="C:endomembrane system"/>
    <property type="evidence" value="ECO:0007669"/>
    <property type="project" value="TreeGrafter"/>
</dbReference>
<evidence type="ECO:0000313" key="2">
    <source>
        <dbReference type="Proteomes" id="UP000271889"/>
    </source>
</evidence>
<dbReference type="AlphaFoldDB" id="A0A3P7MBJ2"/>
<gene>
    <name evidence="1" type="ORF">CGOC_LOCUS8898</name>
</gene>